<gene>
    <name evidence="1" type="ORF">MW7_001655</name>
</gene>
<evidence type="ECO:0000313" key="1">
    <source>
        <dbReference type="EMBL" id="TMS59594.1"/>
    </source>
</evidence>
<comment type="caution">
    <text evidence="1">The sequence shown here is derived from an EMBL/GenBank/DDBJ whole genome shotgun (WGS) entry which is preliminary data.</text>
</comment>
<sequence length="393" mass="44160">MDIDITADEQAFRQEVREFALANLPQSVRDKVLFGAKLDKAEYVDWQQRLYRKGWIAPSWPVEYGGAGWNLSRRRVFLHELALCCAPETISFGLTMVGPVIYTFGSDEQKARYLPSILNSETWWCQGFSEPNAGSDLSSLRTRAQDRGDHYVINGQKTWTTFGMYADKMFCLARTSDEGKQQNGISFLLLDMNAPGVERRPIQTIDEGASICEVFLNDVVVPKSDLVGTEGRGWDYAKFLLGHERAMIARVGRSRMQLERAKRIAASQHDGGRPLIEHPLFQYRICEIETRVRALEISELRALAGYQPEKGFDGATSSMLKVEGSEICQALTELLVDLTGHYSKVYQGRYEQSPVGGTDAHGVMGDHLFNRVVTIYGGSSEIQKNVIAKSRLQ</sequence>
<keyword evidence="2" id="KW-1185">Reference proteome</keyword>
<protein>
    <submittedName>
        <fullName evidence="1">Pimeloyl-CoA dehydrogenase large subunit</fullName>
    </submittedName>
</protein>
<proteinExistence type="predicted"/>
<accession>A0ACD3STG2</accession>
<dbReference type="Proteomes" id="UP000004277">
    <property type="component" value="Unassembled WGS sequence"/>
</dbReference>
<reference evidence="1" key="1">
    <citation type="submission" date="2019-05" db="EMBL/GenBank/DDBJ databases">
        <title>Revised genome assembly of Burkholderiaceae (previously Ralstonia) sp. PBA.</title>
        <authorList>
            <person name="Gan H.M."/>
        </authorList>
    </citation>
    <scope>NUCLEOTIDE SEQUENCE</scope>
    <source>
        <strain evidence="1">PBA</strain>
    </source>
</reference>
<name>A0ACD3STG2_9BURK</name>
<evidence type="ECO:0000313" key="2">
    <source>
        <dbReference type="Proteomes" id="UP000004277"/>
    </source>
</evidence>
<dbReference type="EMBL" id="AKCV02000006">
    <property type="protein sequence ID" value="TMS59594.1"/>
    <property type="molecule type" value="Genomic_DNA"/>
</dbReference>
<organism evidence="1 2">
    <name type="scientific">Imbroritus primus</name>
    <dbReference type="NCBI Taxonomy" id="3058603"/>
    <lineage>
        <taxon>Bacteria</taxon>
        <taxon>Pseudomonadati</taxon>
        <taxon>Pseudomonadota</taxon>
        <taxon>Betaproteobacteria</taxon>
        <taxon>Burkholderiales</taxon>
        <taxon>Burkholderiaceae</taxon>
        <taxon>Imbroritus</taxon>
    </lineage>
</organism>